<organism evidence="1 2">
    <name type="scientific">Datura stramonium</name>
    <name type="common">Jimsonweed</name>
    <name type="synonym">Common thornapple</name>
    <dbReference type="NCBI Taxonomy" id="4076"/>
    <lineage>
        <taxon>Eukaryota</taxon>
        <taxon>Viridiplantae</taxon>
        <taxon>Streptophyta</taxon>
        <taxon>Embryophyta</taxon>
        <taxon>Tracheophyta</taxon>
        <taxon>Spermatophyta</taxon>
        <taxon>Magnoliopsida</taxon>
        <taxon>eudicotyledons</taxon>
        <taxon>Gunneridae</taxon>
        <taxon>Pentapetalae</taxon>
        <taxon>asterids</taxon>
        <taxon>lamiids</taxon>
        <taxon>Solanales</taxon>
        <taxon>Solanaceae</taxon>
        <taxon>Solanoideae</taxon>
        <taxon>Datureae</taxon>
        <taxon>Datura</taxon>
    </lineage>
</organism>
<sequence length="54" mass="5874">MAGKRGHGRPRKLMLPGDSSMLNFHIFGSRSGTPKTLQLPTQLQSPVMPLLVST</sequence>
<dbReference type="Proteomes" id="UP000823775">
    <property type="component" value="Unassembled WGS sequence"/>
</dbReference>
<comment type="caution">
    <text evidence="1">The sequence shown here is derived from an EMBL/GenBank/DDBJ whole genome shotgun (WGS) entry which is preliminary data.</text>
</comment>
<gene>
    <name evidence="1" type="ORF">HAX54_002163</name>
</gene>
<name>A0ABS8T4A2_DATST</name>
<keyword evidence="2" id="KW-1185">Reference proteome</keyword>
<protein>
    <submittedName>
        <fullName evidence="1">Uncharacterized protein</fullName>
    </submittedName>
</protein>
<accession>A0ABS8T4A2</accession>
<evidence type="ECO:0000313" key="2">
    <source>
        <dbReference type="Proteomes" id="UP000823775"/>
    </source>
</evidence>
<evidence type="ECO:0000313" key="1">
    <source>
        <dbReference type="EMBL" id="MCD7465943.1"/>
    </source>
</evidence>
<proteinExistence type="predicted"/>
<reference evidence="1 2" key="1">
    <citation type="journal article" date="2021" name="BMC Genomics">
        <title>Datura genome reveals duplications of psychoactive alkaloid biosynthetic genes and high mutation rate following tissue culture.</title>
        <authorList>
            <person name="Rajewski A."/>
            <person name="Carter-House D."/>
            <person name="Stajich J."/>
            <person name="Litt A."/>
        </authorList>
    </citation>
    <scope>NUCLEOTIDE SEQUENCE [LARGE SCALE GENOMIC DNA]</scope>
    <source>
        <strain evidence="1">AR-01</strain>
    </source>
</reference>
<feature type="non-terminal residue" evidence="1">
    <location>
        <position position="54"/>
    </location>
</feature>
<dbReference type="EMBL" id="JACEIK010001098">
    <property type="protein sequence ID" value="MCD7465943.1"/>
    <property type="molecule type" value="Genomic_DNA"/>
</dbReference>